<protein>
    <submittedName>
        <fullName evidence="1">Uncharacterized protein</fullName>
    </submittedName>
</protein>
<dbReference type="AlphaFoldDB" id="J3MCM0"/>
<evidence type="ECO:0000313" key="2">
    <source>
        <dbReference type="Proteomes" id="UP000006038"/>
    </source>
</evidence>
<keyword evidence="2" id="KW-1185">Reference proteome</keyword>
<organism evidence="1">
    <name type="scientific">Oryza brachyantha</name>
    <name type="common">malo sina</name>
    <dbReference type="NCBI Taxonomy" id="4533"/>
    <lineage>
        <taxon>Eukaryota</taxon>
        <taxon>Viridiplantae</taxon>
        <taxon>Streptophyta</taxon>
        <taxon>Embryophyta</taxon>
        <taxon>Tracheophyta</taxon>
        <taxon>Spermatophyta</taxon>
        <taxon>Magnoliopsida</taxon>
        <taxon>Liliopsida</taxon>
        <taxon>Poales</taxon>
        <taxon>Poaceae</taxon>
        <taxon>BOP clade</taxon>
        <taxon>Oryzoideae</taxon>
        <taxon>Oryzeae</taxon>
        <taxon>Oryzinae</taxon>
        <taxon>Oryza</taxon>
    </lineage>
</organism>
<accession>J3MCM0</accession>
<reference evidence="1" key="2">
    <citation type="submission" date="2013-04" db="UniProtKB">
        <authorList>
            <consortium name="EnsemblPlants"/>
        </authorList>
    </citation>
    <scope>IDENTIFICATION</scope>
</reference>
<sequence length="102" mass="11014">MIHHLGRRILCLLLEPASSPRLGGAPFSLRRFLSIDALPVSPKPFSCSRFSGQKEMDFNYTVVMGERKFVDHFKGRIPGLADAYTSGCSGEASNGAASLLGV</sequence>
<reference evidence="1" key="1">
    <citation type="journal article" date="2013" name="Nat. Commun.">
        <title>Whole-genome sequencing of Oryza brachyantha reveals mechanisms underlying Oryza genome evolution.</title>
        <authorList>
            <person name="Chen J."/>
            <person name="Huang Q."/>
            <person name="Gao D."/>
            <person name="Wang J."/>
            <person name="Lang Y."/>
            <person name="Liu T."/>
            <person name="Li B."/>
            <person name="Bai Z."/>
            <person name="Luis Goicoechea J."/>
            <person name="Liang C."/>
            <person name="Chen C."/>
            <person name="Zhang W."/>
            <person name="Sun S."/>
            <person name="Liao Y."/>
            <person name="Zhang X."/>
            <person name="Yang L."/>
            <person name="Song C."/>
            <person name="Wang M."/>
            <person name="Shi J."/>
            <person name="Liu G."/>
            <person name="Liu J."/>
            <person name="Zhou H."/>
            <person name="Zhou W."/>
            <person name="Yu Q."/>
            <person name="An N."/>
            <person name="Chen Y."/>
            <person name="Cai Q."/>
            <person name="Wang B."/>
            <person name="Liu B."/>
            <person name="Min J."/>
            <person name="Huang Y."/>
            <person name="Wu H."/>
            <person name="Li Z."/>
            <person name="Zhang Y."/>
            <person name="Yin Y."/>
            <person name="Song W."/>
            <person name="Jiang J."/>
            <person name="Jackson S.A."/>
            <person name="Wing R.A."/>
            <person name="Wang J."/>
            <person name="Chen M."/>
        </authorList>
    </citation>
    <scope>NUCLEOTIDE SEQUENCE [LARGE SCALE GENOMIC DNA]</scope>
    <source>
        <strain evidence="1">cv. IRGC 101232</strain>
    </source>
</reference>
<dbReference type="EnsemblPlants" id="OB06G17640.1">
    <property type="protein sequence ID" value="OB06G17640.1"/>
    <property type="gene ID" value="OB06G17640"/>
</dbReference>
<dbReference type="Proteomes" id="UP000006038">
    <property type="component" value="Chromosome 6"/>
</dbReference>
<proteinExistence type="predicted"/>
<dbReference type="Gramene" id="OB06G17640.1">
    <property type="protein sequence ID" value="OB06G17640.1"/>
    <property type="gene ID" value="OB06G17640"/>
</dbReference>
<evidence type="ECO:0000313" key="1">
    <source>
        <dbReference type="EnsemblPlants" id="OB06G17640.1"/>
    </source>
</evidence>
<name>J3MCM0_ORYBR</name>
<dbReference type="HOGENOM" id="CLU_2281788_0_0_1"/>